<sequence length="104" mass="12170">MPLTDQIKSTRADYHSKCHRNWDLKLYYKNTEMQNNAIFVRCVGKEERGKNVDIPSIVYLDFECKQQAVPCLEVELVISRFEGLITRAKKTVHLNHFTFVIPPT</sequence>
<accession>A0A1I8NKM5</accession>
<dbReference type="AlphaFoldDB" id="A0A1I8NKM5"/>
<proteinExistence type="predicted"/>
<protein>
    <submittedName>
        <fullName evidence="1">Uncharacterized protein</fullName>
    </submittedName>
</protein>
<name>A0A1I8NKM5_MUSDO</name>
<dbReference type="EnsemblMetazoa" id="MDOA016696-RA">
    <property type="protein sequence ID" value="MDOA016696-PA"/>
    <property type="gene ID" value="MDOA016696"/>
</dbReference>
<evidence type="ECO:0000313" key="1">
    <source>
        <dbReference type="EnsemblMetazoa" id="MDOA016696-PA"/>
    </source>
</evidence>
<reference evidence="1" key="1">
    <citation type="submission" date="2020-05" db="UniProtKB">
        <authorList>
            <consortium name="EnsemblMetazoa"/>
        </authorList>
    </citation>
    <scope>IDENTIFICATION</scope>
    <source>
        <strain evidence="1">Aabys</strain>
    </source>
</reference>
<dbReference type="VEuPathDB" id="VectorBase:MDOA016696"/>
<organism evidence="1">
    <name type="scientific">Musca domestica</name>
    <name type="common">House fly</name>
    <dbReference type="NCBI Taxonomy" id="7370"/>
    <lineage>
        <taxon>Eukaryota</taxon>
        <taxon>Metazoa</taxon>
        <taxon>Ecdysozoa</taxon>
        <taxon>Arthropoda</taxon>
        <taxon>Hexapoda</taxon>
        <taxon>Insecta</taxon>
        <taxon>Pterygota</taxon>
        <taxon>Neoptera</taxon>
        <taxon>Endopterygota</taxon>
        <taxon>Diptera</taxon>
        <taxon>Brachycera</taxon>
        <taxon>Muscomorpha</taxon>
        <taxon>Muscoidea</taxon>
        <taxon>Muscidae</taxon>
        <taxon>Musca</taxon>
    </lineage>
</organism>